<dbReference type="InterPro" id="IPR011051">
    <property type="entry name" value="RmlC_Cupin_sf"/>
</dbReference>
<comment type="function">
    <text evidence="2">Catalyzes the epimerization of the C3' and C5'positions of dTDP-6-deoxy-D-xylo-4-hexulose, forming dTDP-6-deoxy-L-lyxo-4-hexulose.</text>
</comment>
<dbReference type="RefSeq" id="WP_090681285.1">
    <property type="nucleotide sequence ID" value="NZ_CADERL010000001.1"/>
</dbReference>
<evidence type="ECO:0000256" key="1">
    <source>
        <dbReference type="ARBA" id="ARBA00001298"/>
    </source>
</evidence>
<dbReference type="Proteomes" id="UP000199706">
    <property type="component" value="Unassembled WGS sequence"/>
</dbReference>
<dbReference type="GO" id="GO:0005829">
    <property type="term" value="C:cytosol"/>
    <property type="evidence" value="ECO:0007669"/>
    <property type="project" value="TreeGrafter"/>
</dbReference>
<evidence type="ECO:0000256" key="7">
    <source>
        <dbReference type="ARBA" id="ARBA00033311"/>
    </source>
</evidence>
<accession>A0A1G7PWB8</accession>
<dbReference type="EMBL" id="FNCJ01000001">
    <property type="protein sequence ID" value="SDF90495.1"/>
    <property type="molecule type" value="Genomic_DNA"/>
</dbReference>
<dbReference type="EC" id="5.1.3.13" evidence="3"/>
<dbReference type="GO" id="GO:0008830">
    <property type="term" value="F:dTDP-4-dehydrorhamnose 3,5-epimerase activity"/>
    <property type="evidence" value="ECO:0007669"/>
    <property type="project" value="UniProtKB-EC"/>
</dbReference>
<dbReference type="Pfam" id="PF00908">
    <property type="entry name" value="dTDP_sugar_isom"/>
    <property type="match status" value="1"/>
</dbReference>
<organism evidence="10 11">
    <name type="scientific">Paraburkholderia phenazinium</name>
    <dbReference type="NCBI Taxonomy" id="60549"/>
    <lineage>
        <taxon>Bacteria</taxon>
        <taxon>Pseudomonadati</taxon>
        <taxon>Pseudomonadota</taxon>
        <taxon>Betaproteobacteria</taxon>
        <taxon>Burkholderiales</taxon>
        <taxon>Burkholderiaceae</taxon>
        <taxon>Paraburkholderia</taxon>
    </lineage>
</organism>
<feature type="active site" description="Proton donor" evidence="8">
    <location>
        <position position="135"/>
    </location>
</feature>
<dbReference type="OrthoDB" id="9800680at2"/>
<dbReference type="PANTHER" id="PTHR21047">
    <property type="entry name" value="DTDP-6-DEOXY-D-GLUCOSE-3,5 EPIMERASE"/>
    <property type="match status" value="1"/>
</dbReference>
<dbReference type="CDD" id="cd00438">
    <property type="entry name" value="cupin_RmlC"/>
    <property type="match status" value="1"/>
</dbReference>
<name>A0A1G7PWB8_9BURK</name>
<dbReference type="GO" id="GO:0000271">
    <property type="term" value="P:polysaccharide biosynthetic process"/>
    <property type="evidence" value="ECO:0007669"/>
    <property type="project" value="TreeGrafter"/>
</dbReference>
<feature type="active site" description="Proton acceptor" evidence="8">
    <location>
        <position position="65"/>
    </location>
</feature>
<evidence type="ECO:0000313" key="11">
    <source>
        <dbReference type="Proteomes" id="UP000199706"/>
    </source>
</evidence>
<evidence type="ECO:0000256" key="8">
    <source>
        <dbReference type="PIRSR" id="PIRSR600888-1"/>
    </source>
</evidence>
<sequence>MKQNHLHALPIAGAFVAESTPRGDARGSFMRLFCADDFAEAHGARQIVQINWSHTVLPGTVRGLHFQQGEAADAKWVRCLEGRVWDVIVDLRPDSATFMQWQAVELAAENGKAVFIPEGCAHGFQCLEPDSRLLYLHTAFYNPAAERGVAFNDPQLAIAWPREVTLLSERDQALPSVQTWLDGTAG</sequence>
<reference evidence="10 11" key="1">
    <citation type="submission" date="2016-10" db="EMBL/GenBank/DDBJ databases">
        <authorList>
            <person name="de Groot N.N."/>
        </authorList>
    </citation>
    <scope>NUCLEOTIDE SEQUENCE [LARGE SCALE GENOMIC DNA]</scope>
    <source>
        <strain evidence="10 11">LMG 2247</strain>
    </source>
</reference>
<comment type="catalytic activity">
    <reaction evidence="1">
        <text>dTDP-4-dehydro-6-deoxy-alpha-D-glucose = dTDP-4-dehydro-beta-L-rhamnose</text>
        <dbReference type="Rhea" id="RHEA:16969"/>
        <dbReference type="ChEBI" id="CHEBI:57649"/>
        <dbReference type="ChEBI" id="CHEBI:62830"/>
        <dbReference type="EC" id="5.1.3.13"/>
    </reaction>
</comment>
<evidence type="ECO:0000256" key="6">
    <source>
        <dbReference type="ARBA" id="ARBA00031424"/>
    </source>
</evidence>
<evidence type="ECO:0000256" key="2">
    <source>
        <dbReference type="ARBA" id="ARBA00001997"/>
    </source>
</evidence>
<evidence type="ECO:0000256" key="5">
    <source>
        <dbReference type="ARBA" id="ARBA00029758"/>
    </source>
</evidence>
<dbReference type="PANTHER" id="PTHR21047:SF2">
    <property type="entry name" value="THYMIDINE DIPHOSPHO-4-KETO-RHAMNOSE 3,5-EPIMERASE"/>
    <property type="match status" value="1"/>
</dbReference>
<gene>
    <name evidence="10" type="ORF">SAMN05216466_101484</name>
</gene>
<feature type="site" description="Participates in a stacking interaction with the thymidine ring of dTDP-4-oxo-6-deoxyglucose" evidence="9">
    <location>
        <position position="141"/>
    </location>
</feature>
<evidence type="ECO:0000256" key="3">
    <source>
        <dbReference type="ARBA" id="ARBA00012098"/>
    </source>
</evidence>
<protein>
    <recommendedName>
        <fullName evidence="4">dTDP-4-dehydrorhamnose 3,5-epimerase</fullName>
        <ecNumber evidence="3">5.1.3.13</ecNumber>
    </recommendedName>
    <alternativeName>
        <fullName evidence="6">Thymidine diphospho-4-keto-rhamnose 3,5-epimerase</fullName>
    </alternativeName>
    <alternativeName>
        <fullName evidence="5">dTDP-4-keto-6-deoxyglucose 3,5-epimerase</fullName>
    </alternativeName>
    <alternativeName>
        <fullName evidence="7">dTDP-6-deoxy-D-xylo-4-hexulose 3,5-epimerase</fullName>
    </alternativeName>
</protein>
<dbReference type="Gene3D" id="2.60.120.10">
    <property type="entry name" value="Jelly Rolls"/>
    <property type="match status" value="1"/>
</dbReference>
<dbReference type="InterPro" id="IPR014710">
    <property type="entry name" value="RmlC-like_jellyroll"/>
</dbReference>
<dbReference type="AlphaFoldDB" id="A0A1G7PWB8"/>
<proteinExistence type="predicted"/>
<evidence type="ECO:0000256" key="9">
    <source>
        <dbReference type="PIRSR" id="PIRSR600888-3"/>
    </source>
</evidence>
<dbReference type="SUPFAM" id="SSF51182">
    <property type="entry name" value="RmlC-like cupins"/>
    <property type="match status" value="1"/>
</dbReference>
<dbReference type="GO" id="GO:0019305">
    <property type="term" value="P:dTDP-rhamnose biosynthetic process"/>
    <property type="evidence" value="ECO:0007669"/>
    <property type="project" value="TreeGrafter"/>
</dbReference>
<dbReference type="InterPro" id="IPR000888">
    <property type="entry name" value="RmlC-like"/>
</dbReference>
<evidence type="ECO:0000256" key="4">
    <source>
        <dbReference type="ARBA" id="ARBA00019595"/>
    </source>
</evidence>
<evidence type="ECO:0000313" key="10">
    <source>
        <dbReference type="EMBL" id="SDF90495.1"/>
    </source>
</evidence>